<sequence>MKTHDLTCLFLDNALAARPTCGVDAYFLLCTNVVLLEHCLCKCEMVPPVKNDSMQNANRLPLFLKLSVEVRYQSTGR</sequence>
<dbReference type="KEGG" id="zma:118473292"/>
<reference evidence="1" key="2">
    <citation type="submission" date="2012-06" db="EMBL/GenBank/DDBJ databases">
        <authorList>
            <person name="Yu Y."/>
            <person name="Currie J."/>
            <person name="Lomeli R."/>
            <person name="Angelova A."/>
            <person name="Collura K."/>
            <person name="Wissotski M."/>
            <person name="Campos D."/>
            <person name="Kudrna D."/>
            <person name="Golser W."/>
            <person name="Ashely E."/>
            <person name="Descour A."/>
            <person name="Fernandes J."/>
            <person name="Soderlund C."/>
            <person name="Walbot V."/>
        </authorList>
    </citation>
    <scope>NUCLEOTIDE SEQUENCE</scope>
    <source>
        <strain evidence="1">B73</strain>
    </source>
</reference>
<dbReference type="EMBL" id="BT068811">
    <property type="protein sequence ID" value="ACN35708.1"/>
    <property type="molecule type" value="mRNA"/>
</dbReference>
<dbReference type="GeneID" id="118473292"/>
<proteinExistence type="evidence at transcript level"/>
<accession>C0PKJ2</accession>
<dbReference type="AlphaFoldDB" id="C0PKJ2"/>
<organism evidence="1">
    <name type="scientific">Zea mays</name>
    <name type="common">Maize</name>
    <dbReference type="NCBI Taxonomy" id="4577"/>
    <lineage>
        <taxon>Eukaryota</taxon>
        <taxon>Viridiplantae</taxon>
        <taxon>Streptophyta</taxon>
        <taxon>Embryophyta</taxon>
        <taxon>Tracheophyta</taxon>
        <taxon>Spermatophyta</taxon>
        <taxon>Magnoliopsida</taxon>
        <taxon>Liliopsida</taxon>
        <taxon>Poales</taxon>
        <taxon>Poaceae</taxon>
        <taxon>PACMAD clade</taxon>
        <taxon>Panicoideae</taxon>
        <taxon>Andropogonodae</taxon>
        <taxon>Andropogoneae</taxon>
        <taxon>Tripsacinae</taxon>
        <taxon>Zea</taxon>
    </lineage>
</organism>
<dbReference type="RefSeq" id="XP_035818388.1">
    <property type="nucleotide sequence ID" value="XM_035962495.1"/>
</dbReference>
<reference evidence="1" key="1">
    <citation type="journal article" date="2009" name="PLoS Genet.">
        <title>Sequencing, mapping, and analysis of 27,455 maize full-length cDNAs.</title>
        <authorList>
            <person name="Soderlund C."/>
            <person name="Descour A."/>
            <person name="Kudrna D."/>
            <person name="Bomhoff M."/>
            <person name="Boyd L."/>
            <person name="Currie J."/>
            <person name="Angelova A."/>
            <person name="Collura K."/>
            <person name="Wissotski M."/>
            <person name="Ashley E."/>
            <person name="Morrow D."/>
            <person name="Fernandes J."/>
            <person name="Walbot V."/>
            <person name="Yu Y."/>
        </authorList>
    </citation>
    <scope>NUCLEOTIDE SEQUENCE</scope>
    <source>
        <strain evidence="1">B73</strain>
    </source>
</reference>
<name>C0PKJ2_MAIZE</name>
<evidence type="ECO:0000313" key="1">
    <source>
        <dbReference type="EMBL" id="ACN35708.1"/>
    </source>
</evidence>
<protein>
    <submittedName>
        <fullName evidence="1">Uncharacterized protein</fullName>
    </submittedName>
</protein>